<evidence type="ECO:0000313" key="3">
    <source>
        <dbReference type="Proteomes" id="UP001328107"/>
    </source>
</evidence>
<accession>A0AAN5HZJ0</accession>
<dbReference type="GO" id="GO:0005112">
    <property type="term" value="F:Notch binding"/>
    <property type="evidence" value="ECO:0007669"/>
    <property type="project" value="TreeGrafter"/>
</dbReference>
<feature type="non-terminal residue" evidence="2">
    <location>
        <position position="1"/>
    </location>
</feature>
<proteinExistence type="predicted"/>
<dbReference type="Proteomes" id="UP001328107">
    <property type="component" value="Unassembled WGS sequence"/>
</dbReference>
<evidence type="ECO:0000256" key="1">
    <source>
        <dbReference type="SAM" id="MobiDB-lite"/>
    </source>
</evidence>
<protein>
    <submittedName>
        <fullName evidence="2">Uncharacterized protein</fullName>
    </submittedName>
</protein>
<dbReference type="PANTHER" id="PTHR35015:SF4">
    <property type="entry name" value="PROTEIN CBR-OSM-7"/>
    <property type="match status" value="1"/>
</dbReference>
<gene>
    <name evidence="2" type="ORF">PMAYCL1PPCAC_16694</name>
</gene>
<keyword evidence="3" id="KW-1185">Reference proteome</keyword>
<name>A0AAN5HZJ0_9BILA</name>
<reference evidence="3" key="1">
    <citation type="submission" date="2022-10" db="EMBL/GenBank/DDBJ databases">
        <title>Genome assembly of Pristionchus species.</title>
        <authorList>
            <person name="Yoshida K."/>
            <person name="Sommer R.J."/>
        </authorList>
    </citation>
    <scope>NUCLEOTIDE SEQUENCE [LARGE SCALE GENOMIC DNA]</scope>
    <source>
        <strain evidence="3">RS5460</strain>
    </source>
</reference>
<feature type="compositionally biased region" description="Basic and acidic residues" evidence="1">
    <location>
        <begin position="1"/>
        <end position="13"/>
    </location>
</feature>
<dbReference type="GO" id="GO:0005615">
    <property type="term" value="C:extracellular space"/>
    <property type="evidence" value="ECO:0007669"/>
    <property type="project" value="TreeGrafter"/>
</dbReference>
<comment type="caution">
    <text evidence="2">The sequence shown here is derived from an EMBL/GenBank/DDBJ whole genome shotgun (WGS) entry which is preliminary data.</text>
</comment>
<dbReference type="EMBL" id="BTRK01000004">
    <property type="protein sequence ID" value="GMR46499.1"/>
    <property type="molecule type" value="Genomic_DNA"/>
</dbReference>
<evidence type="ECO:0000313" key="2">
    <source>
        <dbReference type="EMBL" id="GMR46499.1"/>
    </source>
</evidence>
<dbReference type="GO" id="GO:0045747">
    <property type="term" value="P:positive regulation of Notch signaling pathway"/>
    <property type="evidence" value="ECO:0007669"/>
    <property type="project" value="TreeGrafter"/>
</dbReference>
<dbReference type="AlphaFoldDB" id="A0AAN5HZJ0"/>
<dbReference type="InterPro" id="IPR053124">
    <property type="entry name" value="Notch_signaling_modulators"/>
</dbReference>
<dbReference type="PANTHER" id="PTHR35015">
    <property type="entry name" value="PROTEIN CBR-OSM-7-RELATED"/>
    <property type="match status" value="1"/>
</dbReference>
<sequence length="168" mass="18185">SRNAPKEAEDPRSRSPPSSSEQLPLIVPPEPYAEKQSKSPPRALQSRTFPVLPSDAAYGAGLVPSSNDPFAAVNGLTDERGLAHRPRSRSPFTKPGLWEPNPDDPHSRDPANKWWYKPESVGADWLNGQVQWGGHWAVPAAGIGGTNGQSTLHFPSIGTFLGIPDDYD</sequence>
<organism evidence="2 3">
    <name type="scientific">Pristionchus mayeri</name>
    <dbReference type="NCBI Taxonomy" id="1317129"/>
    <lineage>
        <taxon>Eukaryota</taxon>
        <taxon>Metazoa</taxon>
        <taxon>Ecdysozoa</taxon>
        <taxon>Nematoda</taxon>
        <taxon>Chromadorea</taxon>
        <taxon>Rhabditida</taxon>
        <taxon>Rhabditina</taxon>
        <taxon>Diplogasteromorpha</taxon>
        <taxon>Diplogasteroidea</taxon>
        <taxon>Neodiplogasteridae</taxon>
        <taxon>Pristionchus</taxon>
    </lineage>
</organism>
<feature type="region of interest" description="Disordered" evidence="1">
    <location>
        <begin position="1"/>
        <end position="113"/>
    </location>
</feature>